<dbReference type="FunFam" id="1.10.3090.10:FF:000005">
    <property type="entry name" value="Bifunctional uridylyltransferase/uridylyl-removing enzyme"/>
    <property type="match status" value="1"/>
</dbReference>
<keyword evidence="4 8" id="KW-0378">Hydrolase</keyword>
<dbReference type="SUPFAM" id="SSF109604">
    <property type="entry name" value="HD-domain/PDEase-like"/>
    <property type="match status" value="1"/>
</dbReference>
<comment type="caution">
    <text evidence="8">Lacks conserved residue(s) required for the propagation of feature annotation.</text>
</comment>
<dbReference type="SUPFAM" id="SSF81593">
    <property type="entry name" value="Nucleotidyltransferase substrate binding subunit/domain"/>
    <property type="match status" value="1"/>
</dbReference>
<dbReference type="SMART" id="SM00471">
    <property type="entry name" value="HDc"/>
    <property type="match status" value="1"/>
</dbReference>
<gene>
    <name evidence="8" type="primary">glnD</name>
    <name evidence="11" type="ORF">BA177_07545</name>
</gene>
<evidence type="ECO:0000256" key="6">
    <source>
        <dbReference type="ARBA" id="ARBA00023268"/>
    </source>
</evidence>
<feature type="region of interest" description="Uridylyltransferase" evidence="8">
    <location>
        <begin position="1"/>
        <end position="339"/>
    </location>
</feature>
<comment type="catalytic activity">
    <reaction evidence="8">
        <text>[protein-PII]-uridylyl-L-tyrosine + H2O = [protein-PII]-L-tyrosine + UMP + H(+)</text>
        <dbReference type="Rhea" id="RHEA:48600"/>
        <dbReference type="Rhea" id="RHEA-COMP:12147"/>
        <dbReference type="Rhea" id="RHEA-COMP:12148"/>
        <dbReference type="ChEBI" id="CHEBI:15377"/>
        <dbReference type="ChEBI" id="CHEBI:15378"/>
        <dbReference type="ChEBI" id="CHEBI:46858"/>
        <dbReference type="ChEBI" id="CHEBI:57865"/>
        <dbReference type="ChEBI" id="CHEBI:90602"/>
    </reaction>
</comment>
<evidence type="ECO:0000256" key="4">
    <source>
        <dbReference type="ARBA" id="ARBA00022801"/>
    </source>
</evidence>
<accession>A0A193LKY9</accession>
<dbReference type="PROSITE" id="PS51831">
    <property type="entry name" value="HD"/>
    <property type="match status" value="1"/>
</dbReference>
<feature type="domain" description="HD" evidence="10">
    <location>
        <begin position="458"/>
        <end position="580"/>
    </location>
</feature>
<dbReference type="CDD" id="cd04899">
    <property type="entry name" value="ACT_ACR-UUR-like_2"/>
    <property type="match status" value="1"/>
</dbReference>
<evidence type="ECO:0000256" key="5">
    <source>
        <dbReference type="ARBA" id="ARBA00022842"/>
    </source>
</evidence>
<dbReference type="CDD" id="cd04900">
    <property type="entry name" value="ACT_UUR-like_1"/>
    <property type="match status" value="1"/>
</dbReference>
<dbReference type="EMBL" id="CP016268">
    <property type="protein sequence ID" value="ANO53079.1"/>
    <property type="molecule type" value="Genomic_DNA"/>
</dbReference>
<proteinExistence type="inferred from homology"/>
<reference evidence="11 12" key="1">
    <citation type="submission" date="2016-06" db="EMBL/GenBank/DDBJ databases">
        <title>Complete genome sequence of a deep-branching marine Gamma Proteobacterium Woeseia oceani type strain XK5.</title>
        <authorList>
            <person name="Mu D."/>
            <person name="Du Z."/>
        </authorList>
    </citation>
    <scope>NUCLEOTIDE SEQUENCE [LARGE SCALE GENOMIC DNA]</scope>
    <source>
        <strain evidence="11 12">XK5</strain>
    </source>
</reference>
<dbReference type="InterPro" id="IPR002912">
    <property type="entry name" value="ACT_dom"/>
</dbReference>
<dbReference type="GO" id="GO:0008773">
    <property type="term" value="F:[protein-PII] uridylyltransferase activity"/>
    <property type="evidence" value="ECO:0007669"/>
    <property type="project" value="UniProtKB-UniRule"/>
</dbReference>
<dbReference type="PIRSF" id="PIRSF006288">
    <property type="entry name" value="PII_uridyltransf"/>
    <property type="match status" value="1"/>
</dbReference>
<evidence type="ECO:0000256" key="3">
    <source>
        <dbReference type="ARBA" id="ARBA00022737"/>
    </source>
</evidence>
<dbReference type="PANTHER" id="PTHR47320:SF1">
    <property type="entry name" value="BIFUNCTIONAL URIDYLYLTRANSFERASE_URIDYLYL-REMOVING ENZYME"/>
    <property type="match status" value="1"/>
</dbReference>
<dbReference type="Gene3D" id="1.10.3210.10">
    <property type="entry name" value="Hypothetical protein af1432"/>
    <property type="match status" value="1"/>
</dbReference>
<comment type="domain">
    <text evidence="8">Has four distinct domains: an N-terminal nucleotidyltransferase (NT) domain responsible for UTase activity, a central HD domain that encodes UR activity, and two C-terminal ACT domains that seem to have a role in glutamine sensing.</text>
</comment>
<dbReference type="STRING" id="1548547.BA177_07545"/>
<dbReference type="Gene3D" id="3.30.460.10">
    <property type="entry name" value="Beta Polymerase, domain 2"/>
    <property type="match status" value="1"/>
</dbReference>
<comment type="similarity">
    <text evidence="8">Belongs to the GlnD family.</text>
</comment>
<dbReference type="AlphaFoldDB" id="A0A193LKY9"/>
<evidence type="ECO:0000256" key="1">
    <source>
        <dbReference type="ARBA" id="ARBA00022679"/>
    </source>
</evidence>
<dbReference type="Proteomes" id="UP000092695">
    <property type="component" value="Chromosome"/>
</dbReference>
<dbReference type="PROSITE" id="PS51671">
    <property type="entry name" value="ACT"/>
    <property type="match status" value="2"/>
</dbReference>
<dbReference type="Pfam" id="PF01966">
    <property type="entry name" value="HD"/>
    <property type="match status" value="1"/>
</dbReference>
<keyword evidence="6 8" id="KW-0511">Multifunctional enzyme</keyword>
<dbReference type="EC" id="2.7.7.59" evidence="8"/>
<comment type="activity regulation">
    <text evidence="8">Uridylyltransferase (UTase) activity is inhibited by glutamine, while glutamine activates uridylyl-removing (UR) activity.</text>
</comment>
<dbReference type="InterPro" id="IPR003607">
    <property type="entry name" value="HD/PDEase_dom"/>
</dbReference>
<evidence type="ECO:0000313" key="12">
    <source>
        <dbReference type="Proteomes" id="UP000092695"/>
    </source>
</evidence>
<keyword evidence="2 8" id="KW-0548">Nucleotidyltransferase</keyword>
<dbReference type="EC" id="3.1.4.-" evidence="8"/>
<dbReference type="GO" id="GO:0008081">
    <property type="term" value="F:phosphoric diester hydrolase activity"/>
    <property type="evidence" value="ECO:0007669"/>
    <property type="project" value="UniProtKB-UniRule"/>
</dbReference>
<keyword evidence="3" id="KW-0677">Repeat</keyword>
<name>A0A193LKY9_9GAMM</name>
<dbReference type="Pfam" id="PF01842">
    <property type="entry name" value="ACT"/>
    <property type="match status" value="1"/>
</dbReference>
<dbReference type="InterPro" id="IPR010043">
    <property type="entry name" value="UTase/UR"/>
</dbReference>
<dbReference type="Pfam" id="PF01909">
    <property type="entry name" value="NTP_transf_2"/>
    <property type="match status" value="1"/>
</dbReference>
<dbReference type="Pfam" id="PF08335">
    <property type="entry name" value="GlnD_UR_UTase"/>
    <property type="match status" value="1"/>
</dbReference>
<feature type="domain" description="ACT" evidence="9">
    <location>
        <begin position="810"/>
        <end position="882"/>
    </location>
</feature>
<dbReference type="NCBIfam" id="TIGR01693">
    <property type="entry name" value="UTase_glnD"/>
    <property type="match status" value="1"/>
</dbReference>
<dbReference type="GO" id="GO:0006808">
    <property type="term" value="P:regulation of nitrogen utilization"/>
    <property type="evidence" value="ECO:0007669"/>
    <property type="project" value="UniProtKB-UniRule"/>
</dbReference>
<dbReference type="HAMAP" id="MF_00277">
    <property type="entry name" value="PII_uridylyl_transf"/>
    <property type="match status" value="1"/>
</dbReference>
<comment type="catalytic activity">
    <reaction evidence="7">
        <text>guanosine 3',5'-bis(diphosphate) + H2O = GDP + diphosphate + H(+)</text>
        <dbReference type="Rhea" id="RHEA:14253"/>
        <dbReference type="ChEBI" id="CHEBI:15377"/>
        <dbReference type="ChEBI" id="CHEBI:15378"/>
        <dbReference type="ChEBI" id="CHEBI:33019"/>
        <dbReference type="ChEBI" id="CHEBI:58189"/>
        <dbReference type="ChEBI" id="CHEBI:77828"/>
        <dbReference type="EC" id="3.1.7.2"/>
    </reaction>
</comment>
<dbReference type="CDD" id="cd05401">
    <property type="entry name" value="NT_GlnE_GlnD_like"/>
    <property type="match status" value="1"/>
</dbReference>
<evidence type="ECO:0000256" key="8">
    <source>
        <dbReference type="HAMAP-Rule" id="MF_00277"/>
    </source>
</evidence>
<dbReference type="InterPro" id="IPR006674">
    <property type="entry name" value="HD_domain"/>
</dbReference>
<dbReference type="GO" id="GO:0008893">
    <property type="term" value="F:guanosine-3',5'-bis(diphosphate) 3'-diphosphatase activity"/>
    <property type="evidence" value="ECO:0007669"/>
    <property type="project" value="UniProtKB-EC"/>
</dbReference>
<dbReference type="InterPro" id="IPR002934">
    <property type="entry name" value="Polymerase_NTP_transf_dom"/>
</dbReference>
<dbReference type="KEGG" id="woc:BA177_07545"/>
<sequence length="882" mass="100272">MQDATQDRLPELLLAALADCGNVAAARAAMREADAALADRFREGADITELVHLRATLVDKLLGWLWDRHGPLNGIGIALVAVGGYGRGELHPCSDIDIMLLTSSSPDESQQQLIAALVTELWDLGFDLGHSVRTVEQCRDEARADLTVATTLMEARLLRGPENLFAEMVSAVAAPDIWPSDRFFEAKVEEQRARHHRYDDTAYKLEPNVKGSPGGLRDIQMIGWVAKRHFGAATLDELIAHHFLSQGQLRRLREGQAYLWRVRFALHILTGRREDRLLFDHQTNLAELLGYEDAAYTLAVEQMMQRYYRTVMDLSRLNEMLLQLFEEAILLDPDATPEPLNERFQVKNDYLQTANDQVFSRDPSALLEVFLILQQRPEIRGVSAWTVGLIKRHLYLIDESFRQDPRNHRLFLQILRAEEGVTHQLRRMNLYGVLGLYIPAFGRIVGRMQYDLFHAYTVDEHTLFVVSNLRRFALNRFDHEFPHCSQIMQSLDKAEIVYLAGLFHDIAKGRGGDHSELGATDAQAFCLEHGMSEYDAKTVAWLVRHHLLLSMTAQKKDIGDPDVINEFAGLVGDKMRLNYLYLLTIADVRGTNPKLWNSWKATLFRDLYNLTVRALRNGLENPVDRAELIQDKQETAMQSLLDDGVSESSISEAWSLLTDDYYLRYRGAEIAWHTQVMLRSDLNSPKGFFDVRRQTSGDGLEAVLYTPRTKRTFAQTTSLLAELGMTIVDARIVPLKNGYSMDTFVFMELDMRNDVDEARLERIRNAIRQVMNTTDDSAKPVTRPPPRQVRMFSTEIAIHFDEDIASRRTILEIIAGDRPGLLSTIGQAFIEYGINIDTAKILTIGERAEDVFYIMDENGKPLSQKTCDALGDHLIEKLKRQS</sequence>
<dbReference type="SUPFAM" id="SSF55021">
    <property type="entry name" value="ACT-like"/>
    <property type="match status" value="1"/>
</dbReference>
<evidence type="ECO:0000313" key="11">
    <source>
        <dbReference type="EMBL" id="ANO53079.1"/>
    </source>
</evidence>
<protein>
    <recommendedName>
        <fullName evidence="8">Bifunctional uridylyltransferase/uridylyl-removing enzyme</fullName>
        <shortName evidence="8">UTase/UR</shortName>
    </recommendedName>
    <alternativeName>
        <fullName evidence="8">Bifunctional [protein-PII] modification enzyme</fullName>
    </alternativeName>
    <alternativeName>
        <fullName evidence="8">Bifunctional nitrogen sensor protein</fullName>
    </alternativeName>
    <domain>
        <recommendedName>
            <fullName evidence="8">[Protein-PII] uridylyltransferase</fullName>
            <shortName evidence="8">PII uridylyltransferase</shortName>
            <shortName evidence="8">UTase</shortName>
            <ecNumber evidence="8">2.7.7.59</ecNumber>
        </recommendedName>
    </domain>
    <domain>
        <recommendedName>
            <fullName evidence="8">[Protein-PII]-UMP uridylyl-removing enzyme</fullName>
            <shortName evidence="8">UR</shortName>
            <ecNumber evidence="8">3.1.4.-</ecNumber>
        </recommendedName>
    </domain>
</protein>
<keyword evidence="1 8" id="KW-0808">Transferase</keyword>
<evidence type="ECO:0000259" key="9">
    <source>
        <dbReference type="PROSITE" id="PS51671"/>
    </source>
</evidence>
<keyword evidence="12" id="KW-1185">Reference proteome</keyword>
<evidence type="ECO:0000259" key="10">
    <source>
        <dbReference type="PROSITE" id="PS51831"/>
    </source>
</evidence>
<comment type="function">
    <text evidence="8">Modifies, by uridylylation and deuridylylation, the PII regulatory proteins (GlnB and homologs), in response to the nitrogen status of the cell that GlnD senses through the glutamine level. Under low glutamine levels, catalyzes the conversion of the PII proteins and UTP to PII-UMP and PPi, while under higher glutamine levels, GlnD hydrolyzes PII-UMP to PII and UMP (deuridylylation). Thus, controls uridylylation state and activity of the PII proteins, and plays an important role in the regulation of nitrogen metabolism.</text>
</comment>
<dbReference type="CDD" id="cd00077">
    <property type="entry name" value="HDc"/>
    <property type="match status" value="1"/>
</dbReference>
<keyword evidence="5 8" id="KW-0460">Magnesium</keyword>
<comment type="cofactor">
    <cofactor evidence="8">
        <name>Mg(2+)</name>
        <dbReference type="ChEBI" id="CHEBI:18420"/>
    </cofactor>
</comment>
<feature type="domain" description="ACT" evidence="9">
    <location>
        <begin position="701"/>
        <end position="786"/>
    </location>
</feature>
<dbReference type="InterPro" id="IPR043519">
    <property type="entry name" value="NT_sf"/>
</dbReference>
<dbReference type="InterPro" id="IPR045865">
    <property type="entry name" value="ACT-like_dom_sf"/>
</dbReference>
<dbReference type="PANTHER" id="PTHR47320">
    <property type="entry name" value="BIFUNCTIONAL URIDYLYLTRANSFERASE/URIDYLYL-REMOVING ENZYME"/>
    <property type="match status" value="1"/>
</dbReference>
<organism evidence="11 12">
    <name type="scientific">Woeseia oceani</name>
    <dbReference type="NCBI Taxonomy" id="1548547"/>
    <lineage>
        <taxon>Bacteria</taxon>
        <taxon>Pseudomonadati</taxon>
        <taxon>Pseudomonadota</taxon>
        <taxon>Gammaproteobacteria</taxon>
        <taxon>Woeseiales</taxon>
        <taxon>Woeseiaceae</taxon>
        <taxon>Woeseia</taxon>
    </lineage>
</organism>
<comment type="catalytic activity">
    <reaction evidence="8">
        <text>[protein-PII]-L-tyrosine + UTP = [protein-PII]-uridylyl-L-tyrosine + diphosphate</text>
        <dbReference type="Rhea" id="RHEA:13673"/>
        <dbReference type="Rhea" id="RHEA-COMP:12147"/>
        <dbReference type="Rhea" id="RHEA-COMP:12148"/>
        <dbReference type="ChEBI" id="CHEBI:33019"/>
        <dbReference type="ChEBI" id="CHEBI:46398"/>
        <dbReference type="ChEBI" id="CHEBI:46858"/>
        <dbReference type="ChEBI" id="CHEBI:90602"/>
        <dbReference type="EC" id="2.7.7.59"/>
    </reaction>
</comment>
<evidence type="ECO:0000256" key="2">
    <source>
        <dbReference type="ARBA" id="ARBA00022695"/>
    </source>
</evidence>
<dbReference type="SUPFAM" id="SSF81301">
    <property type="entry name" value="Nucleotidyltransferase"/>
    <property type="match status" value="1"/>
</dbReference>
<dbReference type="InterPro" id="IPR013546">
    <property type="entry name" value="PII_UdlTrfase/GS_AdlTrfase"/>
</dbReference>
<evidence type="ECO:0000256" key="7">
    <source>
        <dbReference type="ARBA" id="ARBA00047968"/>
    </source>
</evidence>